<feature type="compositionally biased region" description="Basic and acidic residues" evidence="1">
    <location>
        <begin position="1"/>
        <end position="11"/>
    </location>
</feature>
<dbReference type="EMBL" id="JACMSC010000007">
    <property type="protein sequence ID" value="KAG6515579.1"/>
    <property type="molecule type" value="Genomic_DNA"/>
</dbReference>
<dbReference type="Pfam" id="PF18036">
    <property type="entry name" value="Ubiquitin_4"/>
    <property type="match status" value="1"/>
</dbReference>
<dbReference type="InterPro" id="IPR039690">
    <property type="entry name" value="SNRNP25"/>
</dbReference>
<comment type="caution">
    <text evidence="3">The sequence shown here is derived from an EMBL/GenBank/DDBJ whole genome shotgun (WGS) entry which is preliminary data.</text>
</comment>
<dbReference type="PANTHER" id="PTHR14942">
    <property type="entry name" value="U11/U12 SMALL NUCLEAR RIBONUCLEOPROTEIN 25 KDA PROTEIN"/>
    <property type="match status" value="1"/>
</dbReference>
<name>A0A8J5H4D2_ZINOF</name>
<feature type="region of interest" description="Disordered" evidence="1">
    <location>
        <begin position="1"/>
        <end position="20"/>
    </location>
</feature>
<evidence type="ECO:0000256" key="1">
    <source>
        <dbReference type="SAM" id="MobiDB-lite"/>
    </source>
</evidence>
<feature type="domain" description="SNRNP25 ubiquitin-like" evidence="2">
    <location>
        <begin position="80"/>
        <end position="146"/>
    </location>
</feature>
<evidence type="ECO:0000259" key="2">
    <source>
        <dbReference type="Pfam" id="PF18036"/>
    </source>
</evidence>
<evidence type="ECO:0000313" key="3">
    <source>
        <dbReference type="EMBL" id="KAG6515579.1"/>
    </source>
</evidence>
<dbReference type="PANTHER" id="PTHR14942:SF9">
    <property type="entry name" value="OS02G0188500 PROTEIN"/>
    <property type="match status" value="1"/>
</dbReference>
<keyword evidence="4" id="KW-1185">Reference proteome</keyword>
<accession>A0A8J5H4D2</accession>
<proteinExistence type="predicted"/>
<gene>
    <name evidence="3" type="ORF">ZIOFF_026008</name>
</gene>
<dbReference type="InterPro" id="IPR040610">
    <property type="entry name" value="SNRNP25_ubiquitin"/>
</dbReference>
<dbReference type="Gene3D" id="3.10.20.90">
    <property type="entry name" value="Phosphatidylinositol 3-kinase Catalytic Subunit, Chain A, domain 1"/>
    <property type="match status" value="1"/>
</dbReference>
<dbReference type="Proteomes" id="UP000734854">
    <property type="component" value="Unassembled WGS sequence"/>
</dbReference>
<organism evidence="3 4">
    <name type="scientific">Zingiber officinale</name>
    <name type="common">Ginger</name>
    <name type="synonym">Amomum zingiber</name>
    <dbReference type="NCBI Taxonomy" id="94328"/>
    <lineage>
        <taxon>Eukaryota</taxon>
        <taxon>Viridiplantae</taxon>
        <taxon>Streptophyta</taxon>
        <taxon>Embryophyta</taxon>
        <taxon>Tracheophyta</taxon>
        <taxon>Spermatophyta</taxon>
        <taxon>Magnoliopsida</taxon>
        <taxon>Liliopsida</taxon>
        <taxon>Zingiberales</taxon>
        <taxon>Zingiberaceae</taxon>
        <taxon>Zingiber</taxon>
    </lineage>
</organism>
<dbReference type="GO" id="GO:0000398">
    <property type="term" value="P:mRNA splicing, via spliceosome"/>
    <property type="evidence" value="ECO:0007669"/>
    <property type="project" value="InterPro"/>
</dbReference>
<dbReference type="InterPro" id="IPR029071">
    <property type="entry name" value="Ubiquitin-like_domsf"/>
</dbReference>
<protein>
    <recommendedName>
        <fullName evidence="2">SNRNP25 ubiquitin-like domain-containing protein</fullName>
    </recommendedName>
</protein>
<sequence>MRSDGEARRAGEASGVGIAPLDADSLPAQQLLLPTPPRAAPPPLRPQIGRILFRYVPFSTSNFLGFLAPPGFMAVMFPDLEIAKAATVMELKMKIEIIFDKIAVEGGYSISWSHVWNRFCLCYNVYKLINDGEQLIGFGIKDGDQVCLSYSFTLDSRFFFNGTALASDFRLHFAKHASSKQNQPERKSGSRVTDIAEHRMSSAWQHAEENDDHFHEEEQQGSIVVQKQFNLVYRIRECYRGNSYETVMEMYC</sequence>
<dbReference type="SUPFAM" id="SSF54236">
    <property type="entry name" value="Ubiquitin-like"/>
    <property type="match status" value="1"/>
</dbReference>
<reference evidence="3 4" key="1">
    <citation type="submission" date="2020-08" db="EMBL/GenBank/DDBJ databases">
        <title>Plant Genome Project.</title>
        <authorList>
            <person name="Zhang R.-G."/>
        </authorList>
    </citation>
    <scope>NUCLEOTIDE SEQUENCE [LARGE SCALE GENOMIC DNA]</scope>
    <source>
        <tissue evidence="3">Rhizome</tissue>
    </source>
</reference>
<evidence type="ECO:0000313" key="4">
    <source>
        <dbReference type="Proteomes" id="UP000734854"/>
    </source>
</evidence>
<dbReference type="AlphaFoldDB" id="A0A8J5H4D2"/>